<dbReference type="GO" id="GO:0008703">
    <property type="term" value="F:5-amino-6-(5-phosphoribosylamino)uracil reductase activity"/>
    <property type="evidence" value="ECO:0007669"/>
    <property type="project" value="InterPro"/>
</dbReference>
<dbReference type="InterPro" id="IPR050765">
    <property type="entry name" value="Riboflavin_Biosynth_HTPR"/>
</dbReference>
<gene>
    <name evidence="2" type="ORF">Ani05nite_25400</name>
</gene>
<dbReference type="RefSeq" id="WP_239129786.1">
    <property type="nucleotide sequence ID" value="NZ_BAAAYJ010000044.1"/>
</dbReference>
<evidence type="ECO:0000313" key="2">
    <source>
        <dbReference type="EMBL" id="GIE49006.1"/>
    </source>
</evidence>
<sequence>MGEIVVVENITLDGVMQAPGSAEEDRTGGFPYGGWASPYADPVAFETMGQGMAADGAMLFGRRTYLSLHRAWAGRRDGNPYTEVLDRKTKYVASRTLSDPLPWENSVLLGDDVTGRVAGLRAGPAGDMAVLGSGTLVRALAAAGLVDQYVLLIHPLTLGTGTKLFAEDAPARRELTLLGSVTTTTGVIIARYRPVVSP</sequence>
<dbReference type="InterPro" id="IPR024072">
    <property type="entry name" value="DHFR-like_dom_sf"/>
</dbReference>
<dbReference type="Proteomes" id="UP000647172">
    <property type="component" value="Unassembled WGS sequence"/>
</dbReference>
<evidence type="ECO:0000259" key="1">
    <source>
        <dbReference type="Pfam" id="PF01872"/>
    </source>
</evidence>
<accession>A0A919JGY2</accession>
<dbReference type="Gene3D" id="3.40.430.10">
    <property type="entry name" value="Dihydrofolate Reductase, subunit A"/>
    <property type="match status" value="1"/>
</dbReference>
<evidence type="ECO:0000313" key="3">
    <source>
        <dbReference type="Proteomes" id="UP000647172"/>
    </source>
</evidence>
<name>A0A919JGY2_9ACTN</name>
<comment type="caution">
    <text evidence="2">The sequence shown here is derived from an EMBL/GenBank/DDBJ whole genome shotgun (WGS) entry which is preliminary data.</text>
</comment>
<keyword evidence="3" id="KW-1185">Reference proteome</keyword>
<dbReference type="SUPFAM" id="SSF53597">
    <property type="entry name" value="Dihydrofolate reductase-like"/>
    <property type="match status" value="1"/>
</dbReference>
<organism evidence="2 3">
    <name type="scientific">Actinoplanes nipponensis</name>
    <dbReference type="NCBI Taxonomy" id="135950"/>
    <lineage>
        <taxon>Bacteria</taxon>
        <taxon>Bacillati</taxon>
        <taxon>Actinomycetota</taxon>
        <taxon>Actinomycetes</taxon>
        <taxon>Micromonosporales</taxon>
        <taxon>Micromonosporaceae</taxon>
        <taxon>Actinoplanes</taxon>
    </lineage>
</organism>
<dbReference type="AlphaFoldDB" id="A0A919JGY2"/>
<dbReference type="InterPro" id="IPR002734">
    <property type="entry name" value="RibDG_C"/>
</dbReference>
<proteinExistence type="predicted"/>
<dbReference type="PANTHER" id="PTHR38011:SF2">
    <property type="entry name" value="BIFUNCTIONAL DEAMINASE-REDUCTASE DOMAIN PROTEIN"/>
    <property type="match status" value="1"/>
</dbReference>
<protein>
    <submittedName>
        <fullName evidence="2">Deaminase</fullName>
    </submittedName>
</protein>
<dbReference type="Pfam" id="PF01872">
    <property type="entry name" value="RibD_C"/>
    <property type="match status" value="1"/>
</dbReference>
<reference evidence="2" key="1">
    <citation type="submission" date="2021-01" db="EMBL/GenBank/DDBJ databases">
        <title>Whole genome shotgun sequence of Actinoplanes nipponensis NBRC 14063.</title>
        <authorList>
            <person name="Komaki H."/>
            <person name="Tamura T."/>
        </authorList>
    </citation>
    <scope>NUCLEOTIDE SEQUENCE</scope>
    <source>
        <strain evidence="2">NBRC 14063</strain>
    </source>
</reference>
<dbReference type="PANTHER" id="PTHR38011">
    <property type="entry name" value="DIHYDROFOLATE REDUCTASE FAMILY PROTEIN (AFU_ORTHOLOGUE AFUA_8G06820)"/>
    <property type="match status" value="1"/>
</dbReference>
<feature type="domain" description="Bacterial bifunctional deaminase-reductase C-terminal" evidence="1">
    <location>
        <begin position="6"/>
        <end position="188"/>
    </location>
</feature>
<dbReference type="GO" id="GO:0009231">
    <property type="term" value="P:riboflavin biosynthetic process"/>
    <property type="evidence" value="ECO:0007669"/>
    <property type="project" value="InterPro"/>
</dbReference>
<dbReference type="EMBL" id="BOMQ01000028">
    <property type="protein sequence ID" value="GIE49006.1"/>
    <property type="molecule type" value="Genomic_DNA"/>
</dbReference>